<sequence length="115" mass="13072">MLGSRLILLLFRGYFLIKEEKLANLILCYKILENFLHSGYANFLITDWVVHLFLLPFCLVSSQLVMVTLILQENITQYFLNPGITQNGGTICWYLPIGGWVVGKVACVEMLSSLL</sequence>
<dbReference type="EnsemblPlants" id="KRH44647">
    <property type="protein sequence ID" value="KRH44647"/>
    <property type="gene ID" value="GLYMA_08G223500"/>
</dbReference>
<name>A0A0R0IQZ0_SOYBN</name>
<keyword evidence="1" id="KW-0472">Membrane</keyword>
<protein>
    <submittedName>
        <fullName evidence="2 3">Uncharacterized protein</fullName>
    </submittedName>
</protein>
<keyword evidence="4" id="KW-1185">Reference proteome</keyword>
<organism evidence="2">
    <name type="scientific">Glycine max</name>
    <name type="common">Soybean</name>
    <name type="synonym">Glycine hispida</name>
    <dbReference type="NCBI Taxonomy" id="3847"/>
    <lineage>
        <taxon>Eukaryota</taxon>
        <taxon>Viridiplantae</taxon>
        <taxon>Streptophyta</taxon>
        <taxon>Embryophyta</taxon>
        <taxon>Tracheophyta</taxon>
        <taxon>Spermatophyta</taxon>
        <taxon>Magnoliopsida</taxon>
        <taxon>eudicotyledons</taxon>
        <taxon>Gunneridae</taxon>
        <taxon>Pentapetalae</taxon>
        <taxon>rosids</taxon>
        <taxon>fabids</taxon>
        <taxon>Fabales</taxon>
        <taxon>Fabaceae</taxon>
        <taxon>Papilionoideae</taxon>
        <taxon>50 kb inversion clade</taxon>
        <taxon>NPAAA clade</taxon>
        <taxon>indigoferoid/millettioid clade</taxon>
        <taxon>Phaseoleae</taxon>
        <taxon>Glycine</taxon>
        <taxon>Glycine subgen. Soja</taxon>
    </lineage>
</organism>
<evidence type="ECO:0000313" key="2">
    <source>
        <dbReference type="EMBL" id="KRH44647.1"/>
    </source>
</evidence>
<reference evidence="2" key="3">
    <citation type="submission" date="2018-07" db="EMBL/GenBank/DDBJ databases">
        <title>WGS assembly of Glycine max.</title>
        <authorList>
            <person name="Schmutz J."/>
            <person name="Cannon S."/>
            <person name="Schlueter J."/>
            <person name="Ma J."/>
            <person name="Mitros T."/>
            <person name="Nelson W."/>
            <person name="Hyten D."/>
            <person name="Song Q."/>
            <person name="Thelen J."/>
            <person name="Cheng J."/>
            <person name="Xu D."/>
            <person name="Hellsten U."/>
            <person name="May G."/>
            <person name="Yu Y."/>
            <person name="Sakurai T."/>
            <person name="Umezawa T."/>
            <person name="Bhattacharyya M."/>
            <person name="Sandhu D."/>
            <person name="Valliyodan B."/>
            <person name="Lindquist E."/>
            <person name="Peto M."/>
            <person name="Grant D."/>
            <person name="Shu S."/>
            <person name="Goodstein D."/>
            <person name="Barry K."/>
            <person name="Futrell-Griggs M."/>
            <person name="Abernathy B."/>
            <person name="Du J."/>
            <person name="Tian Z."/>
            <person name="Zhu L."/>
            <person name="Gill N."/>
            <person name="Joshi T."/>
            <person name="Libault M."/>
            <person name="Sethuraman A."/>
            <person name="Zhang X."/>
            <person name="Shinozaki K."/>
            <person name="Nguyen H."/>
            <person name="Wing R."/>
            <person name="Cregan P."/>
            <person name="Specht J."/>
            <person name="Grimwood J."/>
            <person name="Rokhsar D."/>
            <person name="Stacey G."/>
            <person name="Shoemaker R."/>
            <person name="Jackson S."/>
        </authorList>
    </citation>
    <scope>NUCLEOTIDE SEQUENCE</scope>
    <source>
        <tissue evidence="2">Callus</tissue>
    </source>
</reference>
<evidence type="ECO:0000256" key="1">
    <source>
        <dbReference type="SAM" id="Phobius"/>
    </source>
</evidence>
<evidence type="ECO:0000313" key="4">
    <source>
        <dbReference type="Proteomes" id="UP000008827"/>
    </source>
</evidence>
<dbReference type="InParanoid" id="A0A0R0IQZ0"/>
<keyword evidence="1" id="KW-1133">Transmembrane helix</keyword>
<accession>A0A0R0IQZ0</accession>
<feature type="transmembrane region" description="Helical" evidence="1">
    <location>
        <begin position="48"/>
        <end position="71"/>
    </location>
</feature>
<reference evidence="3" key="2">
    <citation type="submission" date="2018-02" db="UniProtKB">
        <authorList>
            <consortium name="EnsemblPlants"/>
        </authorList>
    </citation>
    <scope>IDENTIFICATION</scope>
    <source>
        <strain evidence="3">Williams 82</strain>
    </source>
</reference>
<dbReference type="EMBL" id="CM000841">
    <property type="protein sequence ID" value="KRH44647.1"/>
    <property type="molecule type" value="Genomic_DNA"/>
</dbReference>
<reference evidence="2 3" key="1">
    <citation type="journal article" date="2010" name="Nature">
        <title>Genome sequence of the palaeopolyploid soybean.</title>
        <authorList>
            <person name="Schmutz J."/>
            <person name="Cannon S.B."/>
            <person name="Schlueter J."/>
            <person name="Ma J."/>
            <person name="Mitros T."/>
            <person name="Nelson W."/>
            <person name="Hyten D.L."/>
            <person name="Song Q."/>
            <person name="Thelen J.J."/>
            <person name="Cheng J."/>
            <person name="Xu D."/>
            <person name="Hellsten U."/>
            <person name="May G.D."/>
            <person name="Yu Y."/>
            <person name="Sakurai T."/>
            <person name="Umezawa T."/>
            <person name="Bhattacharyya M.K."/>
            <person name="Sandhu D."/>
            <person name="Valliyodan B."/>
            <person name="Lindquist E."/>
            <person name="Peto M."/>
            <person name="Grant D."/>
            <person name="Shu S."/>
            <person name="Goodstein D."/>
            <person name="Barry K."/>
            <person name="Futrell-Griggs M."/>
            <person name="Abernathy B."/>
            <person name="Du J."/>
            <person name="Tian Z."/>
            <person name="Zhu L."/>
            <person name="Gill N."/>
            <person name="Joshi T."/>
            <person name="Libault M."/>
            <person name="Sethuraman A."/>
            <person name="Zhang X.-C."/>
            <person name="Shinozaki K."/>
            <person name="Nguyen H.T."/>
            <person name="Wing R.A."/>
            <person name="Cregan P."/>
            <person name="Specht J."/>
            <person name="Grimwood J."/>
            <person name="Rokhsar D."/>
            <person name="Stacey G."/>
            <person name="Shoemaker R.C."/>
            <person name="Jackson S.A."/>
        </authorList>
    </citation>
    <scope>NUCLEOTIDE SEQUENCE [LARGE SCALE GENOMIC DNA]</scope>
    <source>
        <strain evidence="3">cv. Williams 82</strain>
        <tissue evidence="2">Callus</tissue>
    </source>
</reference>
<gene>
    <name evidence="2" type="ORF">GLYMA_08G223500</name>
</gene>
<dbReference type="AlphaFoldDB" id="A0A0R0IQZ0"/>
<proteinExistence type="predicted"/>
<evidence type="ECO:0000313" key="3">
    <source>
        <dbReference type="EnsemblPlants" id="KRH44647"/>
    </source>
</evidence>
<dbReference type="Gramene" id="KRH44647">
    <property type="protein sequence ID" value="KRH44647"/>
    <property type="gene ID" value="GLYMA_08G223500"/>
</dbReference>
<dbReference type="Proteomes" id="UP000008827">
    <property type="component" value="Chromosome 8"/>
</dbReference>
<keyword evidence="1" id="KW-0812">Transmembrane</keyword>